<feature type="domain" description="DUF4412" evidence="2">
    <location>
        <begin position="103"/>
        <end position="261"/>
    </location>
</feature>
<organism evidence="3 4">
    <name type="scientific">Algoriphagus namhaensis</name>
    <dbReference type="NCBI Taxonomy" id="915353"/>
    <lineage>
        <taxon>Bacteria</taxon>
        <taxon>Pseudomonadati</taxon>
        <taxon>Bacteroidota</taxon>
        <taxon>Cytophagia</taxon>
        <taxon>Cytophagales</taxon>
        <taxon>Cyclobacteriaceae</taxon>
        <taxon>Algoriphagus</taxon>
    </lineage>
</organism>
<evidence type="ECO:0000313" key="4">
    <source>
        <dbReference type="Proteomes" id="UP001595805"/>
    </source>
</evidence>
<accession>A0ABV8AWB9</accession>
<evidence type="ECO:0000313" key="3">
    <source>
        <dbReference type="EMBL" id="MFC3881559.1"/>
    </source>
</evidence>
<dbReference type="RefSeq" id="WP_377906905.1">
    <property type="nucleotide sequence ID" value="NZ_JBHRZS010000007.1"/>
</dbReference>
<proteinExistence type="predicted"/>
<evidence type="ECO:0000256" key="1">
    <source>
        <dbReference type="SAM" id="SignalP"/>
    </source>
</evidence>
<reference evidence="4" key="1">
    <citation type="journal article" date="2019" name="Int. J. Syst. Evol. Microbiol.">
        <title>The Global Catalogue of Microorganisms (GCM) 10K type strain sequencing project: providing services to taxonomists for standard genome sequencing and annotation.</title>
        <authorList>
            <consortium name="The Broad Institute Genomics Platform"/>
            <consortium name="The Broad Institute Genome Sequencing Center for Infectious Disease"/>
            <person name="Wu L."/>
            <person name="Ma J."/>
        </authorList>
    </citation>
    <scope>NUCLEOTIDE SEQUENCE [LARGE SCALE GENOMIC DNA]</scope>
    <source>
        <strain evidence="4">CCUG 60523</strain>
    </source>
</reference>
<name>A0ABV8AWB9_9BACT</name>
<dbReference type="Pfam" id="PF14371">
    <property type="entry name" value="DUF4412"/>
    <property type="match status" value="1"/>
</dbReference>
<keyword evidence="4" id="KW-1185">Reference proteome</keyword>
<dbReference type="InterPro" id="IPR025524">
    <property type="entry name" value="DUF4412"/>
</dbReference>
<dbReference type="Proteomes" id="UP001595805">
    <property type="component" value="Unassembled WGS sequence"/>
</dbReference>
<evidence type="ECO:0000259" key="2">
    <source>
        <dbReference type="Pfam" id="PF14371"/>
    </source>
</evidence>
<keyword evidence="1" id="KW-0732">Signal</keyword>
<sequence length="309" mass="35083">MKKLHLTAVLLFFFSLFTTTTQAQFLKKIQKAASRGMEQAIEDKVEEEANKYVQRQLEKQLAGLFPEEGESTPVTLDMNKILSGLGEDVATEEAYMFKGSSKIEIQSTDKNGKGEDPLFLKSFMTQGENYTAMELENPDEKDGVIVMIFDMDNQASILLMDNDGQKSSFAYKLDLMSVTSDQQEAIEMEMENNEFSVEKTGNTKDILGYPCEEYAVKSKDGEGTYWVTQEPIEGYASFWGKNSPFVTTKTQQTYSEQFANLPEGNFMEMNFNSTDGTNTMMKVLEINLSDEHTFTMSEYPNLMTQYQNQ</sequence>
<gene>
    <name evidence="3" type="ORF">ACFOSV_15295</name>
</gene>
<dbReference type="EMBL" id="JBHRZS010000007">
    <property type="protein sequence ID" value="MFC3881559.1"/>
    <property type="molecule type" value="Genomic_DNA"/>
</dbReference>
<comment type="caution">
    <text evidence="3">The sequence shown here is derived from an EMBL/GenBank/DDBJ whole genome shotgun (WGS) entry which is preliminary data.</text>
</comment>
<protein>
    <submittedName>
        <fullName evidence="3">DUF4412 domain-containing protein</fullName>
    </submittedName>
</protein>
<feature type="chain" id="PRO_5047539088" evidence="1">
    <location>
        <begin position="24"/>
        <end position="309"/>
    </location>
</feature>
<feature type="signal peptide" evidence="1">
    <location>
        <begin position="1"/>
        <end position="23"/>
    </location>
</feature>